<sequence>SRKQKGPFLGIGMAHYLFHILNEPHIKHFISLIKDQIFDILEIECLSFDVVNNSRERSVQALIITPTREL</sequence>
<reference evidence="1" key="1">
    <citation type="journal article" date="2014" name="Front. Microbiol.">
        <title>High frequency of phylogenetically diverse reductive dehalogenase-homologous genes in deep subseafloor sedimentary metagenomes.</title>
        <authorList>
            <person name="Kawai M."/>
            <person name="Futagami T."/>
            <person name="Toyoda A."/>
            <person name="Takaki Y."/>
            <person name="Nishi S."/>
            <person name="Hori S."/>
            <person name="Arai W."/>
            <person name="Tsubouchi T."/>
            <person name="Morono Y."/>
            <person name="Uchiyama I."/>
            <person name="Ito T."/>
            <person name="Fujiyama A."/>
            <person name="Inagaki F."/>
            <person name="Takami H."/>
        </authorList>
    </citation>
    <scope>NUCLEOTIDE SEQUENCE</scope>
    <source>
        <strain evidence="1">Expedition CK06-06</strain>
    </source>
</reference>
<accession>X1L5X7</accession>
<feature type="non-terminal residue" evidence="1">
    <location>
        <position position="70"/>
    </location>
</feature>
<dbReference type="EMBL" id="BARU01048616">
    <property type="protein sequence ID" value="GAH97839.1"/>
    <property type="molecule type" value="Genomic_DNA"/>
</dbReference>
<name>X1L5X7_9ZZZZ</name>
<feature type="non-terminal residue" evidence="1">
    <location>
        <position position="1"/>
    </location>
</feature>
<comment type="caution">
    <text evidence="1">The sequence shown here is derived from an EMBL/GenBank/DDBJ whole genome shotgun (WGS) entry which is preliminary data.</text>
</comment>
<organism evidence="1">
    <name type="scientific">marine sediment metagenome</name>
    <dbReference type="NCBI Taxonomy" id="412755"/>
    <lineage>
        <taxon>unclassified sequences</taxon>
        <taxon>metagenomes</taxon>
        <taxon>ecological metagenomes</taxon>
    </lineage>
</organism>
<proteinExistence type="predicted"/>
<gene>
    <name evidence="1" type="ORF">S03H2_72146</name>
</gene>
<protein>
    <submittedName>
        <fullName evidence="1">Uncharacterized protein</fullName>
    </submittedName>
</protein>
<evidence type="ECO:0000313" key="1">
    <source>
        <dbReference type="EMBL" id="GAH97839.1"/>
    </source>
</evidence>
<dbReference type="AlphaFoldDB" id="X1L5X7"/>